<dbReference type="EMBL" id="CP049055">
    <property type="protein sequence ID" value="QII09429.1"/>
    <property type="molecule type" value="Genomic_DNA"/>
</dbReference>
<dbReference type="GO" id="GO:0016787">
    <property type="term" value="F:hydrolase activity"/>
    <property type="evidence" value="ECO:0007669"/>
    <property type="project" value="UniProtKB-KW"/>
</dbReference>
<dbReference type="PANTHER" id="PTHR42103:SF2">
    <property type="entry name" value="AB HYDROLASE-1 DOMAIN-CONTAINING PROTEIN"/>
    <property type="match status" value="1"/>
</dbReference>
<dbReference type="AlphaFoldDB" id="A0A6G7GJD2"/>
<evidence type="ECO:0000313" key="2">
    <source>
        <dbReference type="EMBL" id="QII09429.1"/>
    </source>
</evidence>
<protein>
    <submittedName>
        <fullName evidence="2">Alpha/beta hydrolase family protein</fullName>
    </submittedName>
</protein>
<dbReference type="Proteomes" id="UP000501926">
    <property type="component" value="Chromosome"/>
</dbReference>
<dbReference type="SUPFAM" id="SSF53474">
    <property type="entry name" value="alpha/beta-Hydrolases"/>
    <property type="match status" value="1"/>
</dbReference>
<sequence>MNITEEHVRFPSNNLSLEGVLAYDENTMPSKAILLCPPHPTLGGDMENNIITSLARVSANDGFLSLRFNYRGVGNSECGVKDIAEIFQYWEKTLSTENYADAVTDVHSALNFLVKQSCRGARIFIAGYSFGCIVGMRVAAASNALSALASISTPFGKYDLSFLRECKKPKLFIYNQNDFATTVEDTLQGLEKIPLPVTSELIEDSDHFYRGKEDIVSRKVCHFFDGIPY</sequence>
<name>A0A6G7GJD2_KUEST</name>
<feature type="domain" description="Dienelactone hydrolase" evidence="1">
    <location>
        <begin position="51"/>
        <end position="185"/>
    </location>
</feature>
<gene>
    <name evidence="2" type="ORF">KsCSTR_00500</name>
</gene>
<reference evidence="2 3" key="1">
    <citation type="submission" date="2020-02" db="EMBL/GenBank/DDBJ databases">
        <title>Newly sequenced genome of strain CSTR1 showed variability in Candidatus Kuenenia stuttgartiensis genomes.</title>
        <authorList>
            <person name="Ding C."/>
            <person name="Adrian L."/>
        </authorList>
    </citation>
    <scope>NUCLEOTIDE SEQUENCE [LARGE SCALE GENOMIC DNA]</scope>
    <source>
        <strain evidence="2 3">CSTR1</strain>
    </source>
</reference>
<dbReference type="PANTHER" id="PTHR42103">
    <property type="entry name" value="ALPHA/BETA-HYDROLASES SUPERFAMILY PROTEIN"/>
    <property type="match status" value="1"/>
</dbReference>
<proteinExistence type="predicted"/>
<dbReference type="InterPro" id="IPR029058">
    <property type="entry name" value="AB_hydrolase_fold"/>
</dbReference>
<keyword evidence="2" id="KW-0378">Hydrolase</keyword>
<dbReference type="RefSeq" id="WP_164994284.1">
    <property type="nucleotide sequence ID" value="NZ_CP049055.1"/>
</dbReference>
<dbReference type="InterPro" id="IPR002925">
    <property type="entry name" value="Dienelactn_hydro"/>
</dbReference>
<dbReference type="Pfam" id="PF01738">
    <property type="entry name" value="DLH"/>
    <property type="match status" value="1"/>
</dbReference>
<organism evidence="2 3">
    <name type="scientific">Kuenenia stuttgartiensis</name>
    <dbReference type="NCBI Taxonomy" id="174633"/>
    <lineage>
        <taxon>Bacteria</taxon>
        <taxon>Pseudomonadati</taxon>
        <taxon>Planctomycetota</taxon>
        <taxon>Candidatus Brocadiia</taxon>
        <taxon>Candidatus Brocadiales</taxon>
        <taxon>Candidatus Brocadiaceae</taxon>
        <taxon>Candidatus Kuenenia</taxon>
    </lineage>
</organism>
<dbReference type="Gene3D" id="3.40.50.1820">
    <property type="entry name" value="alpha/beta hydrolase"/>
    <property type="match status" value="1"/>
</dbReference>
<evidence type="ECO:0000259" key="1">
    <source>
        <dbReference type="Pfam" id="PF01738"/>
    </source>
</evidence>
<accession>A0A6G7GJD2</accession>
<evidence type="ECO:0000313" key="3">
    <source>
        <dbReference type="Proteomes" id="UP000501926"/>
    </source>
</evidence>